<comment type="caution">
    <text evidence="2">The sequence shown here is derived from an EMBL/GenBank/DDBJ whole genome shotgun (WGS) entry which is preliminary data.</text>
</comment>
<feature type="compositionally biased region" description="Polar residues" evidence="1">
    <location>
        <begin position="121"/>
        <end position="142"/>
    </location>
</feature>
<feature type="compositionally biased region" description="Low complexity" evidence="1">
    <location>
        <begin position="239"/>
        <end position="248"/>
    </location>
</feature>
<gene>
    <name evidence="2" type="ORF">BN980_GECA01s08403g</name>
</gene>
<evidence type="ECO:0000313" key="3">
    <source>
        <dbReference type="Proteomes" id="UP000242525"/>
    </source>
</evidence>
<dbReference type="Proteomes" id="UP000242525">
    <property type="component" value="Unassembled WGS sequence"/>
</dbReference>
<accession>A0A0J9X391</accession>
<feature type="region of interest" description="Disordered" evidence="1">
    <location>
        <begin position="239"/>
        <end position="294"/>
    </location>
</feature>
<feature type="compositionally biased region" description="Acidic residues" evidence="1">
    <location>
        <begin position="249"/>
        <end position="260"/>
    </location>
</feature>
<reference evidence="2" key="1">
    <citation type="submission" date="2014-03" db="EMBL/GenBank/DDBJ databases">
        <authorList>
            <person name="Casaregola S."/>
        </authorList>
    </citation>
    <scope>NUCLEOTIDE SEQUENCE [LARGE SCALE GENOMIC DNA]</scope>
    <source>
        <strain evidence="2">CLIB 918</strain>
    </source>
</reference>
<feature type="compositionally biased region" description="Low complexity" evidence="1">
    <location>
        <begin position="1"/>
        <end position="31"/>
    </location>
</feature>
<feature type="compositionally biased region" description="Basic residues" evidence="1">
    <location>
        <begin position="151"/>
        <end position="170"/>
    </location>
</feature>
<dbReference type="EMBL" id="CCBN010000001">
    <property type="protein sequence ID" value="CDO51568.1"/>
    <property type="molecule type" value="Genomic_DNA"/>
</dbReference>
<name>A0A0J9X391_GEOCN</name>
<proteinExistence type="predicted"/>
<feature type="region of interest" description="Disordered" evidence="1">
    <location>
        <begin position="1"/>
        <end position="54"/>
    </location>
</feature>
<protein>
    <submittedName>
        <fullName evidence="2">Uncharacterized protein</fullName>
    </submittedName>
</protein>
<organism evidence="2 3">
    <name type="scientific">Geotrichum candidum</name>
    <name type="common">Oospora lactis</name>
    <name type="synonym">Dipodascus geotrichum</name>
    <dbReference type="NCBI Taxonomy" id="1173061"/>
    <lineage>
        <taxon>Eukaryota</taxon>
        <taxon>Fungi</taxon>
        <taxon>Dikarya</taxon>
        <taxon>Ascomycota</taxon>
        <taxon>Saccharomycotina</taxon>
        <taxon>Dipodascomycetes</taxon>
        <taxon>Dipodascales</taxon>
        <taxon>Dipodascaceae</taxon>
        <taxon>Geotrichum</taxon>
    </lineage>
</organism>
<evidence type="ECO:0000313" key="2">
    <source>
        <dbReference type="EMBL" id="CDO51568.1"/>
    </source>
</evidence>
<feature type="compositionally biased region" description="Polar residues" evidence="1">
    <location>
        <begin position="43"/>
        <end position="52"/>
    </location>
</feature>
<dbReference type="AlphaFoldDB" id="A0A0J9X391"/>
<evidence type="ECO:0000256" key="1">
    <source>
        <dbReference type="SAM" id="MobiDB-lite"/>
    </source>
</evidence>
<keyword evidence="3" id="KW-1185">Reference proteome</keyword>
<feature type="region of interest" description="Disordered" evidence="1">
    <location>
        <begin position="87"/>
        <end position="184"/>
    </location>
</feature>
<sequence>MADLSSASSTTKVKTSPSGTSGKQTDAAATPADDDASFMRAQKQPTTVTPLASTTVEVKTVEVVPTTPTSSTGLSFASSSVSFVSAAGTAPATGQSPRKPDSRRKQPAPGGTPTRPKPITHASTPSLSRRDGSTSNGQNIYTAATGILTASHKRQHSSSSLHHYHHHHHGSGGTFSIIPGGASHNGNNNNESNVLPIIDAFAPLLYRTGSRVWEDIQETKGTGHVKRTSSSTKMYILGAGEESSNSSSEGEEEEDYDDDGESKKNKSRPSSISSKRRRKGRITPGGGSRGEDWQRKSLEEYNPLNYQTPIVDDDDENGSVYTSAGSPGASDAGQEESYMEEYFDAANSPEGVTTTAAPATTISTTEDASSTFAPTRNRLIGIVDWVLGVDSDDSLFAYYAEAQQKQQQQQQRRRAQEQARALAAIPSACGNGISPLALKKRDEEQGLNLDVALVLGALSLLVDGVS</sequence>
<feature type="region of interest" description="Disordered" evidence="1">
    <location>
        <begin position="306"/>
        <end position="336"/>
    </location>
</feature>